<evidence type="ECO:0000256" key="2">
    <source>
        <dbReference type="ARBA" id="ARBA00006643"/>
    </source>
</evidence>
<name>A0A5D3C491_CUCMM</name>
<dbReference type="NCBIfam" id="TIGR00756">
    <property type="entry name" value="PPR"/>
    <property type="match status" value="1"/>
</dbReference>
<dbReference type="Pfam" id="PF14432">
    <property type="entry name" value="DYW_deaminase"/>
    <property type="match status" value="1"/>
</dbReference>
<dbReference type="InterPro" id="IPR011990">
    <property type="entry name" value="TPR-like_helical_dom_sf"/>
</dbReference>
<feature type="domain" description="DYW" evidence="8">
    <location>
        <begin position="584"/>
        <end position="676"/>
    </location>
</feature>
<dbReference type="PANTHER" id="PTHR47926:SF353">
    <property type="entry name" value="DYW DOMAIN-CONTAINING PROTEIN"/>
    <property type="match status" value="1"/>
</dbReference>
<feature type="region of interest" description="Disordered" evidence="7">
    <location>
        <begin position="53"/>
        <end position="280"/>
    </location>
</feature>
<evidence type="ECO:0000256" key="6">
    <source>
        <dbReference type="PROSITE-ProRule" id="PRU00708"/>
    </source>
</evidence>
<dbReference type="GO" id="GO:0008270">
    <property type="term" value="F:zinc ion binding"/>
    <property type="evidence" value="ECO:0007669"/>
    <property type="project" value="InterPro"/>
</dbReference>
<evidence type="ECO:0000259" key="8">
    <source>
        <dbReference type="Pfam" id="PF14432"/>
    </source>
</evidence>
<feature type="compositionally biased region" description="Polar residues" evidence="7">
    <location>
        <begin position="250"/>
        <end position="262"/>
    </location>
</feature>
<keyword evidence="3" id="KW-0677">Repeat</keyword>
<keyword evidence="5" id="KW-0496">Mitochondrion</keyword>
<keyword evidence="4" id="KW-0809">Transit peptide</keyword>
<dbReference type="GO" id="GO:0005739">
    <property type="term" value="C:mitochondrion"/>
    <property type="evidence" value="ECO:0007669"/>
    <property type="project" value="UniProtKB-SubCell"/>
</dbReference>
<feature type="repeat" description="PPR" evidence="6">
    <location>
        <begin position="396"/>
        <end position="430"/>
    </location>
</feature>
<feature type="compositionally biased region" description="Low complexity" evidence="7">
    <location>
        <begin position="144"/>
        <end position="157"/>
    </location>
</feature>
<evidence type="ECO:0000256" key="1">
    <source>
        <dbReference type="ARBA" id="ARBA00004173"/>
    </source>
</evidence>
<dbReference type="FunFam" id="1.25.40.10:FF:000503">
    <property type="entry name" value="Pentatricopeptide repeat-containing protein, mitochondrial"/>
    <property type="match status" value="1"/>
</dbReference>
<feature type="compositionally biased region" description="Low complexity" evidence="7">
    <location>
        <begin position="58"/>
        <end position="75"/>
    </location>
</feature>
<organism evidence="10 12">
    <name type="scientific">Cucumis melo var. makuwa</name>
    <name type="common">Oriental melon</name>
    <dbReference type="NCBI Taxonomy" id="1194695"/>
    <lineage>
        <taxon>Eukaryota</taxon>
        <taxon>Viridiplantae</taxon>
        <taxon>Streptophyta</taxon>
        <taxon>Embryophyta</taxon>
        <taxon>Tracheophyta</taxon>
        <taxon>Spermatophyta</taxon>
        <taxon>Magnoliopsida</taxon>
        <taxon>eudicotyledons</taxon>
        <taxon>Gunneridae</taxon>
        <taxon>Pentapetalae</taxon>
        <taxon>rosids</taxon>
        <taxon>fabids</taxon>
        <taxon>Cucurbitales</taxon>
        <taxon>Cucurbitaceae</taxon>
        <taxon>Benincaseae</taxon>
        <taxon>Cucumis</taxon>
    </lineage>
</organism>
<feature type="compositionally biased region" description="Polar residues" evidence="7">
    <location>
        <begin position="130"/>
        <end position="143"/>
    </location>
</feature>
<comment type="similarity">
    <text evidence="2">Belongs to the PPR family. PCMP-H subfamily.</text>
</comment>
<feature type="compositionally biased region" description="Polar residues" evidence="7">
    <location>
        <begin position="76"/>
        <end position="121"/>
    </location>
</feature>
<dbReference type="InterPro" id="IPR002885">
    <property type="entry name" value="PPR_rpt"/>
</dbReference>
<reference evidence="11 12" key="1">
    <citation type="submission" date="2019-08" db="EMBL/GenBank/DDBJ databases">
        <title>Draft genome sequences of two oriental melons (Cucumis melo L. var makuwa).</title>
        <authorList>
            <person name="Kwon S.-Y."/>
        </authorList>
    </citation>
    <scope>NUCLEOTIDE SEQUENCE [LARGE SCALE GENOMIC DNA]</scope>
    <source>
        <strain evidence="12">cv. Chang Bougi</strain>
        <strain evidence="11">cv. SW 3</strain>
        <tissue evidence="10">Leaf</tissue>
    </source>
</reference>
<evidence type="ECO:0000313" key="11">
    <source>
        <dbReference type="Proteomes" id="UP000321393"/>
    </source>
</evidence>
<proteinExistence type="inferred from homology"/>
<comment type="caution">
    <text evidence="10">The sequence shown here is derived from an EMBL/GenBank/DDBJ whole genome shotgun (WGS) entry which is preliminary data.</text>
</comment>
<evidence type="ECO:0000256" key="7">
    <source>
        <dbReference type="SAM" id="MobiDB-lite"/>
    </source>
</evidence>
<accession>A0A5D3C491</accession>
<dbReference type="Gene3D" id="1.25.40.10">
    <property type="entry name" value="Tetratricopeptide repeat domain"/>
    <property type="match status" value="1"/>
</dbReference>
<dbReference type="InterPro" id="IPR046960">
    <property type="entry name" value="PPR_At4g14850-like_plant"/>
</dbReference>
<evidence type="ECO:0000256" key="4">
    <source>
        <dbReference type="ARBA" id="ARBA00022946"/>
    </source>
</evidence>
<feature type="compositionally biased region" description="Low complexity" evidence="7">
    <location>
        <begin position="229"/>
        <end position="249"/>
    </location>
</feature>
<dbReference type="InterPro" id="IPR032867">
    <property type="entry name" value="DYW_dom"/>
</dbReference>
<comment type="subcellular location">
    <subcellularLocation>
        <location evidence="1">Mitochondrion</location>
    </subcellularLocation>
</comment>
<dbReference type="GO" id="GO:0003723">
    <property type="term" value="F:RNA binding"/>
    <property type="evidence" value="ECO:0007669"/>
    <property type="project" value="InterPro"/>
</dbReference>
<evidence type="ECO:0000313" key="12">
    <source>
        <dbReference type="Proteomes" id="UP000321947"/>
    </source>
</evidence>
<gene>
    <name evidence="10" type="ORF">E5676_scaffold13G00440</name>
    <name evidence="9" type="ORF">E6C27_scaffold139G00440</name>
</gene>
<dbReference type="SMR" id="A0A5D3C491"/>
<dbReference type="EMBL" id="SSTD01013385">
    <property type="protein sequence ID" value="TYK06743.1"/>
    <property type="molecule type" value="Genomic_DNA"/>
</dbReference>
<evidence type="ECO:0000313" key="10">
    <source>
        <dbReference type="EMBL" id="TYK06743.1"/>
    </source>
</evidence>
<dbReference type="PANTHER" id="PTHR47926">
    <property type="entry name" value="PENTATRICOPEPTIDE REPEAT-CONTAINING PROTEIN"/>
    <property type="match status" value="1"/>
</dbReference>
<dbReference type="EMBL" id="SSTE01022915">
    <property type="protein sequence ID" value="KAA0031291.1"/>
    <property type="molecule type" value="Genomic_DNA"/>
</dbReference>
<dbReference type="AlphaFoldDB" id="A0A5D3C491"/>
<evidence type="ECO:0000256" key="3">
    <source>
        <dbReference type="ARBA" id="ARBA00022737"/>
    </source>
</evidence>
<dbReference type="OrthoDB" id="185373at2759"/>
<evidence type="ECO:0000256" key="5">
    <source>
        <dbReference type="ARBA" id="ARBA00023128"/>
    </source>
</evidence>
<sequence>MASLMAVRRVRTPITVSSFFKVRYPLSSSFTFTFRNQTETLIKTLSTSAIPSDFSNFPSSPQQPSSSSPPYRQPQWGSPSQVNPPSENFNRQSFSEFQNHDYAQQGTPSNQLNYRSQHQSPQPNPGFSREGQSYTQVGKTNSWNPPNQSYPQYQNPSQPNPPNQSYPQYQKPSQPSPPNQSYPQYQNPSQPNPPNQSYPQYQNPSHPNPPNQSYPQYQNPSQPNPPNQSYPQYQNPSQPNPPNFNYQQQRGPNQWNNQNQGHPQFGRSEHRNPQPENSNQLNNQAEIQRHGTQNQAPNALVSPIDELRRFCGEGKLKEAVELLKQGVKADVDCFHLLFELCGKSKSLDNAKVVHDYFLQSTCRSDLQLNNEVLEMYGRCGSMSDARRVFDHMPDRNIDSWHLMMKGYADNGLGDEGLELFENMKNLGLQPNSQTFLYVMSACASADAVEEGFLYFESMKNDYHITPDTNHYLGLLGILGEPGHIHEAFEYVEKLPMEPTVEVWETLKNYARIHGDVDLEDYAEELIVDLDPTKAVSNKIPTPPPKKRSAISMLEGKNRIVEFRNPTLYKDDEKLKALKAMKEQGYVPDTRYVLHDIDQEAKEQALLYHSERLAIAYGLISTPARTPLRIIKNLRICGDCHNAIKIMSRIVGRELIVRDNKRFHHFKDGKCSCGDYW</sequence>
<dbReference type="PROSITE" id="PS51375">
    <property type="entry name" value="PPR"/>
    <property type="match status" value="1"/>
</dbReference>
<dbReference type="Pfam" id="PF13041">
    <property type="entry name" value="PPR_2"/>
    <property type="match status" value="1"/>
</dbReference>
<protein>
    <submittedName>
        <fullName evidence="10">Pentatricopeptide repeat-containing protein</fullName>
    </submittedName>
</protein>
<dbReference type="GO" id="GO:0009451">
    <property type="term" value="P:RNA modification"/>
    <property type="evidence" value="ECO:0007669"/>
    <property type="project" value="InterPro"/>
</dbReference>
<evidence type="ECO:0000313" key="9">
    <source>
        <dbReference type="EMBL" id="KAA0031291.1"/>
    </source>
</evidence>
<dbReference type="Proteomes" id="UP000321947">
    <property type="component" value="Unassembled WGS sequence"/>
</dbReference>
<dbReference type="Proteomes" id="UP000321393">
    <property type="component" value="Unassembled WGS sequence"/>
</dbReference>